<evidence type="ECO:0000313" key="1">
    <source>
        <dbReference type="EMBL" id="CAD8380455.1"/>
    </source>
</evidence>
<dbReference type="InterPro" id="IPR053159">
    <property type="entry name" value="Hybrid_Histidine_Kinase"/>
</dbReference>
<dbReference type="InterPro" id="IPR011990">
    <property type="entry name" value="TPR-like_helical_dom_sf"/>
</dbReference>
<protein>
    <recommendedName>
        <fullName evidence="2">Tetratricopeptide repeat protein</fullName>
    </recommendedName>
</protein>
<name>A0A7S0B1Y2_9STRA</name>
<dbReference type="EMBL" id="HBEJ01018957">
    <property type="protein sequence ID" value="CAD8380455.1"/>
    <property type="molecule type" value="Transcribed_RNA"/>
</dbReference>
<dbReference type="SUPFAM" id="SSF48452">
    <property type="entry name" value="TPR-like"/>
    <property type="match status" value="1"/>
</dbReference>
<proteinExistence type="predicted"/>
<dbReference type="PANTHER" id="PTHR43642:SF1">
    <property type="entry name" value="HYBRID SIGNAL TRANSDUCTION HISTIDINE KINASE G"/>
    <property type="match status" value="1"/>
</dbReference>
<dbReference type="AlphaFoldDB" id="A0A7S0B1Y2"/>
<organism evidence="1">
    <name type="scientific">Minutocellus polymorphus</name>
    <dbReference type="NCBI Taxonomy" id="265543"/>
    <lineage>
        <taxon>Eukaryota</taxon>
        <taxon>Sar</taxon>
        <taxon>Stramenopiles</taxon>
        <taxon>Ochrophyta</taxon>
        <taxon>Bacillariophyta</taxon>
        <taxon>Mediophyceae</taxon>
        <taxon>Cymatosirophycidae</taxon>
        <taxon>Cymatosirales</taxon>
        <taxon>Cymatosiraceae</taxon>
        <taxon>Minutocellus</taxon>
    </lineage>
</organism>
<gene>
    <name evidence="1" type="ORF">MPOL1434_LOCUS11038</name>
</gene>
<reference evidence="1" key="1">
    <citation type="submission" date="2021-01" db="EMBL/GenBank/DDBJ databases">
        <authorList>
            <person name="Corre E."/>
            <person name="Pelletier E."/>
            <person name="Niang G."/>
            <person name="Scheremetjew M."/>
            <person name="Finn R."/>
            <person name="Kale V."/>
            <person name="Holt S."/>
            <person name="Cochrane G."/>
            <person name="Meng A."/>
            <person name="Brown T."/>
            <person name="Cohen L."/>
        </authorList>
    </citation>
    <scope>NUCLEOTIDE SEQUENCE</scope>
    <source>
        <strain evidence="1">CCMP3303</strain>
    </source>
</reference>
<evidence type="ECO:0008006" key="2">
    <source>
        <dbReference type="Google" id="ProtNLM"/>
    </source>
</evidence>
<accession>A0A7S0B1Y2</accession>
<sequence>MSKYTPQAKSHIKRKSLTFRIWFGRLFGRYEGAKELVDEFQSIAARNPFAPSFDTHNDYFYTGLVAFAMLRKDGSDKEYWDNIASDVMKKFDTWIEIGSDWNFLSKMQMLVAERAYCKRDVDVAKAAYDEAIAAAEKHGFIHEEALACELAGIFYCERGDISGGRSYLQKSVELFTRWGAHRKAIHVRSVLQNYHTS</sequence>
<dbReference type="PANTHER" id="PTHR43642">
    <property type="entry name" value="HYBRID SIGNAL TRANSDUCTION HISTIDINE KINASE G"/>
    <property type="match status" value="1"/>
</dbReference>